<name>A0A810N7E8_9ACTN</name>
<evidence type="ECO:0000313" key="5">
    <source>
        <dbReference type="EMBL" id="BCJ67708.1"/>
    </source>
</evidence>
<protein>
    <recommendedName>
        <fullName evidence="4">N-acetyltransferase domain-containing protein</fullName>
    </recommendedName>
</protein>
<dbReference type="RefSeq" id="WP_246567539.1">
    <property type="nucleotide sequence ID" value="NZ_AP023359.1"/>
</dbReference>
<dbReference type="PANTHER" id="PTHR43877:SF2">
    <property type="entry name" value="AMINOALKYLPHOSPHONATE N-ACETYLTRANSFERASE-RELATED"/>
    <property type="match status" value="1"/>
</dbReference>
<dbReference type="GO" id="GO:0016747">
    <property type="term" value="F:acyltransferase activity, transferring groups other than amino-acyl groups"/>
    <property type="evidence" value="ECO:0007669"/>
    <property type="project" value="InterPro"/>
</dbReference>
<feature type="domain" description="N-acetyltransferase" evidence="4">
    <location>
        <begin position="13"/>
        <end position="102"/>
    </location>
</feature>
<dbReference type="PANTHER" id="PTHR43877">
    <property type="entry name" value="AMINOALKYLPHOSPHONATE N-ACETYLTRANSFERASE-RELATED-RELATED"/>
    <property type="match status" value="1"/>
</dbReference>
<feature type="compositionally biased region" description="Basic residues" evidence="3">
    <location>
        <begin position="125"/>
        <end position="135"/>
    </location>
</feature>
<dbReference type="Proteomes" id="UP000680866">
    <property type="component" value="Chromosome"/>
</dbReference>
<dbReference type="AlphaFoldDB" id="A0A810N7E8"/>
<gene>
    <name evidence="5" type="ORF">Prubr_47290</name>
</gene>
<feature type="region of interest" description="Disordered" evidence="3">
    <location>
        <begin position="108"/>
        <end position="135"/>
    </location>
</feature>
<dbReference type="Pfam" id="PF00583">
    <property type="entry name" value="Acetyltransf_1"/>
    <property type="match status" value="1"/>
</dbReference>
<dbReference type="EMBL" id="AP023359">
    <property type="protein sequence ID" value="BCJ67708.1"/>
    <property type="molecule type" value="Genomic_DNA"/>
</dbReference>
<evidence type="ECO:0000256" key="3">
    <source>
        <dbReference type="SAM" id="MobiDB-lite"/>
    </source>
</evidence>
<dbReference type="Gene3D" id="3.40.630.30">
    <property type="match status" value="1"/>
</dbReference>
<reference evidence="5" key="1">
    <citation type="submission" date="2020-08" db="EMBL/GenBank/DDBJ databases">
        <title>Whole genome shotgun sequence of Polymorphospora rubra NBRC 101157.</title>
        <authorList>
            <person name="Komaki H."/>
            <person name="Tamura T."/>
        </authorList>
    </citation>
    <scope>NUCLEOTIDE SEQUENCE</scope>
    <source>
        <strain evidence="5">NBRC 101157</strain>
    </source>
</reference>
<accession>A0A810N7E8</accession>
<dbReference type="InterPro" id="IPR050832">
    <property type="entry name" value="Bact_Acetyltransf"/>
</dbReference>
<dbReference type="CDD" id="cd04301">
    <property type="entry name" value="NAT_SF"/>
    <property type="match status" value="1"/>
</dbReference>
<keyword evidence="1" id="KW-0808">Transferase</keyword>
<dbReference type="KEGG" id="pry:Prubr_47290"/>
<proteinExistence type="predicted"/>
<evidence type="ECO:0000256" key="2">
    <source>
        <dbReference type="ARBA" id="ARBA00023315"/>
    </source>
</evidence>
<sequence length="135" mass="14321">MPAHRRHDAAAAPPGLLRAWVAELPPGTIAGHVAVQRAPGSAGLHAELSRLFVTPAARRHSIATALIRQARSWAAEHGHRLTLSVTDDQRSAAVALYEATGWRLSHTTDADWTAPDGGGAAAPLRARRPGRLTRS</sequence>
<keyword evidence="2" id="KW-0012">Acyltransferase</keyword>
<dbReference type="InterPro" id="IPR000182">
    <property type="entry name" value="GNAT_dom"/>
</dbReference>
<organism evidence="5 6">
    <name type="scientific">Polymorphospora rubra</name>
    <dbReference type="NCBI Taxonomy" id="338584"/>
    <lineage>
        <taxon>Bacteria</taxon>
        <taxon>Bacillati</taxon>
        <taxon>Actinomycetota</taxon>
        <taxon>Actinomycetes</taxon>
        <taxon>Micromonosporales</taxon>
        <taxon>Micromonosporaceae</taxon>
        <taxon>Polymorphospora</taxon>
    </lineage>
</organism>
<evidence type="ECO:0000256" key="1">
    <source>
        <dbReference type="ARBA" id="ARBA00022679"/>
    </source>
</evidence>
<dbReference type="SUPFAM" id="SSF55729">
    <property type="entry name" value="Acyl-CoA N-acyltransferases (Nat)"/>
    <property type="match status" value="1"/>
</dbReference>
<evidence type="ECO:0000259" key="4">
    <source>
        <dbReference type="Pfam" id="PF00583"/>
    </source>
</evidence>
<evidence type="ECO:0000313" key="6">
    <source>
        <dbReference type="Proteomes" id="UP000680866"/>
    </source>
</evidence>
<keyword evidence="6" id="KW-1185">Reference proteome</keyword>
<dbReference type="InterPro" id="IPR016181">
    <property type="entry name" value="Acyl_CoA_acyltransferase"/>
</dbReference>